<evidence type="ECO:0000256" key="1">
    <source>
        <dbReference type="SAM" id="Phobius"/>
    </source>
</evidence>
<sequence length="150" mass="16440">MREVAGQVSATEERAKADARRALEREVATWLDPQVPTTWSSPAHLIDEMVEETRITPQVKPYGTVYTAVFDADFGAGRRERLVDAYRRDVVESRTLKLGALLGFLLICLGATSGYIRADEATKGYYTARLRLAAAAAVGASGVLLYQFLA</sequence>
<keyword evidence="3" id="KW-1185">Reference proteome</keyword>
<protein>
    <submittedName>
        <fullName evidence="2">Uncharacterized protein</fullName>
    </submittedName>
</protein>
<evidence type="ECO:0000313" key="3">
    <source>
        <dbReference type="Proteomes" id="UP001216907"/>
    </source>
</evidence>
<feature type="transmembrane region" description="Helical" evidence="1">
    <location>
        <begin position="130"/>
        <end position="149"/>
    </location>
</feature>
<evidence type="ECO:0000313" key="2">
    <source>
        <dbReference type="EMBL" id="MDG3003523.1"/>
    </source>
</evidence>
<keyword evidence="1" id="KW-1133">Transmembrane helix</keyword>
<dbReference type="Proteomes" id="UP001216907">
    <property type="component" value="Unassembled WGS sequence"/>
</dbReference>
<proteinExistence type="predicted"/>
<keyword evidence="1" id="KW-0812">Transmembrane</keyword>
<gene>
    <name evidence="2" type="ORF">PZE19_07075</name>
</gene>
<organism evidence="2 3">
    <name type="scientific">Paludisphaera mucosa</name>
    <dbReference type="NCBI Taxonomy" id="3030827"/>
    <lineage>
        <taxon>Bacteria</taxon>
        <taxon>Pseudomonadati</taxon>
        <taxon>Planctomycetota</taxon>
        <taxon>Planctomycetia</taxon>
        <taxon>Isosphaerales</taxon>
        <taxon>Isosphaeraceae</taxon>
        <taxon>Paludisphaera</taxon>
    </lineage>
</organism>
<comment type="caution">
    <text evidence="2">The sequence shown here is derived from an EMBL/GenBank/DDBJ whole genome shotgun (WGS) entry which is preliminary data.</text>
</comment>
<accession>A0ABT6F7Y5</accession>
<feature type="transmembrane region" description="Helical" evidence="1">
    <location>
        <begin position="98"/>
        <end position="118"/>
    </location>
</feature>
<dbReference type="EMBL" id="JARRAG010000001">
    <property type="protein sequence ID" value="MDG3003523.1"/>
    <property type="molecule type" value="Genomic_DNA"/>
</dbReference>
<keyword evidence="1" id="KW-0472">Membrane</keyword>
<dbReference type="RefSeq" id="WP_277859873.1">
    <property type="nucleotide sequence ID" value="NZ_JARRAG010000001.1"/>
</dbReference>
<name>A0ABT6F7Y5_9BACT</name>
<reference evidence="2 3" key="1">
    <citation type="submission" date="2023-03" db="EMBL/GenBank/DDBJ databases">
        <title>Paludisphaera mucosa sp. nov. a novel planctomycete from northern fen.</title>
        <authorList>
            <person name="Ivanova A."/>
        </authorList>
    </citation>
    <scope>NUCLEOTIDE SEQUENCE [LARGE SCALE GENOMIC DNA]</scope>
    <source>
        <strain evidence="2 3">Pla2</strain>
    </source>
</reference>